<reference evidence="9" key="1">
    <citation type="submission" date="2021-01" db="EMBL/GenBank/DDBJ databases">
        <authorList>
            <person name="Corre E."/>
            <person name="Pelletier E."/>
            <person name="Niang G."/>
            <person name="Scheremetjew M."/>
            <person name="Finn R."/>
            <person name="Kale V."/>
            <person name="Holt S."/>
            <person name="Cochrane G."/>
            <person name="Meng A."/>
            <person name="Brown T."/>
            <person name="Cohen L."/>
        </authorList>
    </citation>
    <scope>NUCLEOTIDE SEQUENCE</scope>
    <source>
        <strain evidence="9">CCMP722</strain>
    </source>
</reference>
<evidence type="ECO:0000256" key="7">
    <source>
        <dbReference type="PIRNR" id="PIRNR036424"/>
    </source>
</evidence>
<dbReference type="GO" id="GO:0031369">
    <property type="term" value="F:translation initiation factor binding"/>
    <property type="evidence" value="ECO:0007669"/>
    <property type="project" value="InterPro"/>
</dbReference>
<dbReference type="FunFam" id="2.130.10.10:FF:000286">
    <property type="entry name" value="Eukaryotic translation initiation factor 3 subunit B"/>
    <property type="match status" value="1"/>
</dbReference>
<keyword evidence="3 6" id="KW-0396">Initiation factor</keyword>
<comment type="function">
    <text evidence="6">RNA-binding component of the eukaryotic translation initiation factor 3 (eIF-3) complex, which is involved in protein synthesis of a specialized repertoire of mRNAs and, together with other initiation factors, stimulates binding of mRNA and methionyl-tRNAi to the 40S ribosome. The eIF-3 complex specifically targets and initiates translation of a subset of mRNAs involved in cell proliferation.</text>
</comment>
<dbReference type="GO" id="GO:0033290">
    <property type="term" value="C:eukaryotic 48S preinitiation complex"/>
    <property type="evidence" value="ECO:0007669"/>
    <property type="project" value="UniProtKB-UniRule"/>
</dbReference>
<dbReference type="InterPro" id="IPR012677">
    <property type="entry name" value="Nucleotide-bd_a/b_plait_sf"/>
</dbReference>
<evidence type="ECO:0000256" key="1">
    <source>
        <dbReference type="ARBA" id="ARBA00004496"/>
    </source>
</evidence>
<keyword evidence="2 6" id="KW-0963">Cytoplasm</keyword>
<dbReference type="PIRSF" id="PIRSF036424">
    <property type="entry name" value="eIF3b"/>
    <property type="match status" value="1"/>
</dbReference>
<dbReference type="GO" id="GO:0003743">
    <property type="term" value="F:translation initiation factor activity"/>
    <property type="evidence" value="ECO:0007669"/>
    <property type="project" value="UniProtKB-UniRule"/>
</dbReference>
<dbReference type="Gene3D" id="2.130.10.10">
    <property type="entry name" value="YVTN repeat-like/Quinoprotein amine dehydrogenase"/>
    <property type="match status" value="2"/>
</dbReference>
<keyword evidence="4 6" id="KW-0694">RNA-binding</keyword>
<evidence type="ECO:0000259" key="8">
    <source>
        <dbReference type="PROSITE" id="PS50102"/>
    </source>
</evidence>
<dbReference type="SMART" id="SM00360">
    <property type="entry name" value="RRM"/>
    <property type="match status" value="1"/>
</dbReference>
<dbReference type="PANTHER" id="PTHR14068:SF0">
    <property type="entry name" value="EUKARYOTIC TRANSLATION INITIATION FACTOR 3 SUBUNIT B"/>
    <property type="match status" value="1"/>
</dbReference>
<gene>
    <name evidence="9" type="ORF">POBO1169_LOCUS16308</name>
</gene>
<dbReference type="Pfam" id="PF00076">
    <property type="entry name" value="RRM_1"/>
    <property type="match status" value="1"/>
</dbReference>
<evidence type="ECO:0000256" key="6">
    <source>
        <dbReference type="HAMAP-Rule" id="MF_03001"/>
    </source>
</evidence>
<feature type="domain" description="RRM" evidence="8">
    <location>
        <begin position="54"/>
        <end position="139"/>
    </location>
</feature>
<comment type="subcellular location">
    <subcellularLocation>
        <location evidence="1 6 7">Cytoplasm</location>
    </subcellularLocation>
</comment>
<sequence length="698" mass="81059">MAESQGIAATGEPYLKTIKLDDVVLPEGDDMGIPSEDEEEEEEEELRTESGFGNVIVVDNLPQIGQEKCDKLLSVLKKIFSQFGEIRDGGLCMPMENSKTKGYAFVEYMDAEMAAAALKTTDGYKLDKAHVFKVNMFDDFEKFDKTPDDYVAPLVKEYKPREHLQHWMMDERGRDQFAIRWADETEVYWNDAGANRSEEVYRRSFWTESYVQWSPRGSMLTTVHRQGVAVWGGPNWNRLLRFSHPGVQLLDFSPCENYMMTCSTQDSHTREPAKVCVKVFEMRSGTMIREFNGPITEFVMEGDRQGLNWPVFKWGGGEGDKYFARMSKNQITVYETPEMTVLDKKSLKLEGVQEFEWCPSSDILSVYQPEIGNQPARISLVAIPSKKEIRQKNLFSVSEIKMYWHSSGSYLAVRVDRYTKTKKSTYTGFELFRVNEKECPMEVLELENKSEKIVAFAWEPKGHRFAIIHGDGPRPDITFYTMQDKLGRVKKIGTLKGKSANQLYWSPQGKNIILAGLKSLNGQLEFFNVDEFETMATTEHFMCTDVNWDPTGRYVSTSVTSMHQMENGFNMWSFNGRLLYRTPRDRFFQFLWRPRIPSLLSEEQEEEIKRNLKSYSKKYDSIDEELKLIQDSADMEEKRALLDEWNAWRQRKVAQYEEERVERERLVAHLNLEGEDECSIEEVTVEEIQNINEEILSM</sequence>
<accession>A0A7S0RNS6</accession>
<dbReference type="GO" id="GO:0001732">
    <property type="term" value="P:formation of cytoplasmic translation initiation complex"/>
    <property type="evidence" value="ECO:0007669"/>
    <property type="project" value="UniProtKB-UniRule"/>
</dbReference>
<dbReference type="Gene3D" id="3.30.70.330">
    <property type="match status" value="1"/>
</dbReference>
<dbReference type="AlphaFoldDB" id="A0A7S0RNS6"/>
<dbReference type="GO" id="GO:0003723">
    <property type="term" value="F:RNA binding"/>
    <property type="evidence" value="ECO:0007669"/>
    <property type="project" value="UniProtKB-UniRule"/>
</dbReference>
<name>A0A7S0RNS6_9CHLO</name>
<dbReference type="InterPro" id="IPR011400">
    <property type="entry name" value="EIF3B"/>
</dbReference>
<dbReference type="SUPFAM" id="SSF54928">
    <property type="entry name" value="RNA-binding domain, RBD"/>
    <property type="match status" value="1"/>
</dbReference>
<comment type="subunit">
    <text evidence="6 7">Component of the eukaryotic translation initiation factor 3 (eIF-3) complex.</text>
</comment>
<evidence type="ECO:0000313" key="9">
    <source>
        <dbReference type="EMBL" id="CAD8683285.1"/>
    </source>
</evidence>
<proteinExistence type="inferred from homology"/>
<dbReference type="GO" id="GO:0016282">
    <property type="term" value="C:eukaryotic 43S preinitiation complex"/>
    <property type="evidence" value="ECO:0007669"/>
    <property type="project" value="UniProtKB-UniRule"/>
</dbReference>
<dbReference type="HAMAP" id="MF_03001">
    <property type="entry name" value="eIF3b"/>
    <property type="match status" value="1"/>
</dbReference>
<dbReference type="InterPro" id="IPR015943">
    <property type="entry name" value="WD40/YVTN_repeat-like_dom_sf"/>
</dbReference>
<comment type="function">
    <text evidence="7">Component of the eukaryotic translation initiation factor 3 (eIF-3) complex, which is involved in protein synthesis and, together with other initiation factors, stimulates binding of mRNA and methionyl-tRNAi to the 40S ribosome.</text>
</comment>
<organism evidence="9">
    <name type="scientific">Pyramimonas obovata</name>
    <dbReference type="NCBI Taxonomy" id="1411642"/>
    <lineage>
        <taxon>Eukaryota</taxon>
        <taxon>Viridiplantae</taxon>
        <taxon>Chlorophyta</taxon>
        <taxon>Pyramimonadophyceae</taxon>
        <taxon>Pyramimonadales</taxon>
        <taxon>Pyramimonadaceae</taxon>
        <taxon>Pyramimonas</taxon>
        <taxon>Pyramimonas incertae sedis</taxon>
    </lineage>
</organism>
<dbReference type="InterPro" id="IPR035979">
    <property type="entry name" value="RBD_domain_sf"/>
</dbReference>
<dbReference type="GO" id="GO:0005852">
    <property type="term" value="C:eukaryotic translation initiation factor 3 complex"/>
    <property type="evidence" value="ECO:0007669"/>
    <property type="project" value="UniProtKB-UniRule"/>
</dbReference>
<dbReference type="EMBL" id="HBFA01032411">
    <property type="protein sequence ID" value="CAD8683285.1"/>
    <property type="molecule type" value="Transcribed_RNA"/>
</dbReference>
<dbReference type="Pfam" id="PF08662">
    <property type="entry name" value="eIF2A"/>
    <property type="match status" value="1"/>
</dbReference>
<evidence type="ECO:0000256" key="5">
    <source>
        <dbReference type="ARBA" id="ARBA00022917"/>
    </source>
</evidence>
<dbReference type="PROSITE" id="PS50102">
    <property type="entry name" value="RRM"/>
    <property type="match status" value="1"/>
</dbReference>
<dbReference type="PANTHER" id="PTHR14068">
    <property type="entry name" value="EUKARYOTIC TRANSLATION INITIATION FACTOR 3 EIF3 -RELATED"/>
    <property type="match status" value="1"/>
</dbReference>
<dbReference type="InterPro" id="IPR034363">
    <property type="entry name" value="eIF3B_RRM"/>
</dbReference>
<keyword evidence="5 6" id="KW-0648">Protein biosynthesis</keyword>
<dbReference type="InterPro" id="IPR000504">
    <property type="entry name" value="RRM_dom"/>
</dbReference>
<dbReference type="CDD" id="cd12278">
    <property type="entry name" value="RRM_eIF3B"/>
    <property type="match status" value="1"/>
</dbReference>
<evidence type="ECO:0000256" key="2">
    <source>
        <dbReference type="ARBA" id="ARBA00022490"/>
    </source>
</evidence>
<dbReference type="FunFam" id="3.30.70.330:FF:000235">
    <property type="entry name" value="Eukaryotic translation initiation factor 3 subunit B"/>
    <property type="match status" value="1"/>
</dbReference>
<evidence type="ECO:0000256" key="4">
    <source>
        <dbReference type="ARBA" id="ARBA00022884"/>
    </source>
</evidence>
<dbReference type="SUPFAM" id="SSF82171">
    <property type="entry name" value="DPP6 N-terminal domain-like"/>
    <property type="match status" value="1"/>
</dbReference>
<dbReference type="InterPro" id="IPR013979">
    <property type="entry name" value="TIF_beta_prop-like"/>
</dbReference>
<protein>
    <recommendedName>
        <fullName evidence="6 7">Eukaryotic translation initiation factor 3 subunit B</fullName>
        <shortName evidence="6 7">eIF3b</shortName>
    </recommendedName>
    <alternativeName>
        <fullName evidence="6">eIF-3-eta</fullName>
    </alternativeName>
    <alternativeName>
        <fullName evidence="6">eIF3 p110</fullName>
    </alternativeName>
</protein>
<comment type="similarity">
    <text evidence="6 7">Belongs to the eIF-3 subunit B family.</text>
</comment>
<evidence type="ECO:0000256" key="3">
    <source>
        <dbReference type="ARBA" id="ARBA00022540"/>
    </source>
</evidence>